<dbReference type="PRINTS" id="PR00391">
    <property type="entry name" value="PITRANSFER"/>
</dbReference>
<evidence type="ECO:0000259" key="8">
    <source>
        <dbReference type="Pfam" id="PF02121"/>
    </source>
</evidence>
<dbReference type="InParanoid" id="A0A6I8PUW6"/>
<keyword evidence="1" id="KW-0813">Transport</keyword>
<evidence type="ECO:0000256" key="4">
    <source>
        <dbReference type="ARBA" id="ARBA00023723"/>
    </source>
</evidence>
<dbReference type="AlphaFoldDB" id="A0A6I8PUW6"/>
<organism evidence="9">
    <name type="scientific">Xenopus tropicalis</name>
    <name type="common">Western clawed frog</name>
    <name type="synonym">Silurana tropicalis</name>
    <dbReference type="NCBI Taxonomy" id="8364"/>
    <lineage>
        <taxon>Eukaryota</taxon>
        <taxon>Metazoa</taxon>
        <taxon>Chordata</taxon>
        <taxon>Craniata</taxon>
        <taxon>Vertebrata</taxon>
        <taxon>Euteleostomi</taxon>
        <taxon>Amphibia</taxon>
        <taxon>Batrachia</taxon>
        <taxon>Anura</taxon>
        <taxon>Pipoidea</taxon>
        <taxon>Pipidae</taxon>
        <taxon>Xenopodinae</taxon>
        <taxon>Xenopus</taxon>
        <taxon>Silurana</taxon>
    </lineage>
</organism>
<dbReference type="Gene3D" id="3.30.530.20">
    <property type="match status" value="1"/>
</dbReference>
<dbReference type="InterPro" id="IPR023393">
    <property type="entry name" value="START-like_dom_sf"/>
</dbReference>
<dbReference type="FunFam" id="3.30.530.20:FF:000004">
    <property type="entry name" value="Phosphatidylinositol transfer protein alpha isoform"/>
    <property type="match status" value="1"/>
</dbReference>
<comment type="similarity">
    <text evidence="6">Belongs to the PtdIns transfer protein family. PI transfer class I subfamily.</text>
</comment>
<feature type="region of interest" description="Disordered" evidence="7">
    <location>
        <begin position="260"/>
        <end position="282"/>
    </location>
</feature>
<dbReference type="PANTHER" id="PTHR10658">
    <property type="entry name" value="PHOSPHATIDYLINOSITOL TRANSFER PROTEIN"/>
    <property type="match status" value="1"/>
</dbReference>
<dbReference type="PANTHER" id="PTHR10658:SF85">
    <property type="entry name" value="PHOSPHATIDYLINOSITOL TRANSFER PROTEIN BETA"/>
    <property type="match status" value="1"/>
</dbReference>
<evidence type="ECO:0000256" key="6">
    <source>
        <dbReference type="ARBA" id="ARBA00038104"/>
    </source>
</evidence>
<dbReference type="GO" id="GO:0008289">
    <property type="term" value="F:lipid binding"/>
    <property type="evidence" value="ECO:0007669"/>
    <property type="project" value="UniProtKB-KW"/>
</dbReference>
<dbReference type="GeneTree" id="ENSGT00940000164396"/>
<evidence type="ECO:0000256" key="2">
    <source>
        <dbReference type="ARBA" id="ARBA00022990"/>
    </source>
</evidence>
<dbReference type="InterPro" id="IPR001666">
    <property type="entry name" value="PI_transfer"/>
</dbReference>
<protein>
    <submittedName>
        <fullName evidence="9">Phosphatidylinositol transfer protein, beta</fullName>
    </submittedName>
</protein>
<accession>A0A6I8PUW6</accession>
<feature type="compositionally biased region" description="Basic and acidic residues" evidence="7">
    <location>
        <begin position="260"/>
        <end position="270"/>
    </location>
</feature>
<keyword evidence="2" id="KW-0007">Acetylation</keyword>
<reference evidence="9" key="1">
    <citation type="journal article" date="2010" name="Science">
        <title>The genome of the Western clawed frog Xenopus tropicalis.</title>
        <authorList>
            <person name="Hellsten U."/>
            <person name="Harland R.M."/>
            <person name="Gilchrist M.J."/>
            <person name="Hendrix D."/>
            <person name="Jurka J."/>
            <person name="Kapitonov V."/>
            <person name="Ovcharenko I."/>
            <person name="Putnam N.H."/>
            <person name="Shu S."/>
            <person name="Taher L."/>
            <person name="Blitz I.L."/>
            <person name="Blumberg B."/>
            <person name="Dichmann D.S."/>
            <person name="Dubchak I."/>
            <person name="Amaya E."/>
            <person name="Detter J.C."/>
            <person name="Fletcher R."/>
            <person name="Gerhard D.S."/>
            <person name="Goodstein D."/>
            <person name="Graves T."/>
            <person name="Grigoriev I.V."/>
            <person name="Grimwood J."/>
            <person name="Kawashima T."/>
            <person name="Lindquist E."/>
            <person name="Lucas S.M."/>
            <person name="Mead P.E."/>
            <person name="Mitros T."/>
            <person name="Ogino H."/>
            <person name="Ohta Y."/>
            <person name="Poliakov A.V."/>
            <person name="Pollet N."/>
            <person name="Robert J."/>
            <person name="Salamov A."/>
            <person name="Sater A.K."/>
            <person name="Schmutz J."/>
            <person name="Terry A."/>
            <person name="Vize P.D."/>
            <person name="Warren W.C."/>
            <person name="Wells D."/>
            <person name="Wills A."/>
            <person name="Wilson R.K."/>
            <person name="Zimmerman L.B."/>
            <person name="Zorn A.M."/>
            <person name="Grainger R."/>
            <person name="Grammer T."/>
            <person name="Khokha M.K."/>
            <person name="Richardson P.M."/>
            <person name="Rokhsar D.S."/>
        </authorList>
    </citation>
    <scope>NUCLEOTIDE SEQUENCE [LARGE SCALE GENOMIC DNA]</scope>
    <source>
        <strain evidence="9">Nigerian</strain>
    </source>
</reference>
<proteinExistence type="inferred from homology"/>
<keyword evidence="3" id="KW-0446">Lipid-binding</keyword>
<dbReference type="GO" id="GO:0005548">
    <property type="term" value="F:phospholipid transporter activity"/>
    <property type="evidence" value="ECO:0007669"/>
    <property type="project" value="InterPro"/>
</dbReference>
<dbReference type="InterPro" id="IPR055261">
    <property type="entry name" value="PI_transfer_N"/>
</dbReference>
<dbReference type="CDD" id="cd08888">
    <property type="entry name" value="SRPBCC_PITPNA-B_like"/>
    <property type="match status" value="1"/>
</dbReference>
<evidence type="ECO:0000256" key="3">
    <source>
        <dbReference type="ARBA" id="ARBA00023121"/>
    </source>
</evidence>
<evidence type="ECO:0000256" key="7">
    <source>
        <dbReference type="SAM" id="MobiDB-lite"/>
    </source>
</evidence>
<dbReference type="Ensembl" id="ENSXETT00000055521">
    <property type="protein sequence ID" value="ENSXETP00000055521"/>
    <property type="gene ID" value="ENSXETG00000026298"/>
</dbReference>
<evidence type="ECO:0000313" key="9">
    <source>
        <dbReference type="Ensembl" id="ENSXETP00000055521"/>
    </source>
</evidence>
<dbReference type="Pfam" id="PF02121">
    <property type="entry name" value="IP_trans"/>
    <property type="match status" value="1"/>
</dbReference>
<name>A0A6I8PUW6_XENTR</name>
<evidence type="ECO:0000256" key="5">
    <source>
        <dbReference type="ARBA" id="ARBA00024146"/>
    </source>
</evidence>
<evidence type="ECO:0000256" key="1">
    <source>
        <dbReference type="ARBA" id="ARBA00022448"/>
    </source>
</evidence>
<comment type="catalytic activity">
    <reaction evidence="5">
        <text>a 1,2-diacyl-sn-glycero-3-phospho-(1D-myo-inositol)(in) = a 1,2-diacyl-sn-glycero-3-phospho-(1D-myo-inositol)(out)</text>
        <dbReference type="Rhea" id="RHEA:38691"/>
        <dbReference type="ChEBI" id="CHEBI:57880"/>
    </reaction>
    <physiologicalReaction direction="left-to-right" evidence="5">
        <dbReference type="Rhea" id="RHEA:38692"/>
    </physiologicalReaction>
</comment>
<dbReference type="Bgee" id="ENSXETG00000026298">
    <property type="expression patterns" value="Expressed in neurula embryo and 12 other cell types or tissues"/>
</dbReference>
<dbReference type="SUPFAM" id="SSF55961">
    <property type="entry name" value="Bet v1-like"/>
    <property type="match status" value="1"/>
</dbReference>
<feature type="domain" description="Phosphatidylinositol transfer protein N-terminal" evidence="8">
    <location>
        <begin position="19"/>
        <end position="263"/>
    </location>
</feature>
<reference evidence="9" key="2">
    <citation type="submission" date="2020-05" db="UniProtKB">
        <authorList>
            <consortium name="Ensembl"/>
        </authorList>
    </citation>
    <scope>IDENTIFICATION</scope>
</reference>
<dbReference type="Xenbase" id="XB-GENE-5775924">
    <property type="gene designation" value="pitpnb"/>
</dbReference>
<sequence>MSSAPGPAVYQGQFAAWGRVLLPVSVEEYQVGQLFSVAEASKDNTGGGEGIEVLKNEPYELDGEKGQYTHKIYHLQSKVPGFVKMVAPEGSLVFHEKAWNAYPYCRTISQNEYMKDNFFVKIETWHKPDFGDQENVHGLDSNTWKEVEVVPIDIADNSQINEGDYKANEDPACYRSEKTGRGPLKQDWKKELANNPSCPHMCAYKLVTVKFQWWGLQGKVERFIHKQEKRLFTNFHRQLFCSLDRWVELTMEDIRRMEDETQKELDEMRQKGAVRGMSAKDE</sequence>
<gene>
    <name evidence="9" type="primary">pitpnb</name>
</gene>
<comment type="catalytic activity">
    <reaction evidence="4">
        <text>a 1,2-diacyl-sn-glycero-3-phosphocholine(in) = a 1,2-diacyl-sn-glycero-3-phosphocholine(out)</text>
        <dbReference type="Rhea" id="RHEA:38571"/>
        <dbReference type="ChEBI" id="CHEBI:57643"/>
    </reaction>
    <physiologicalReaction direction="left-to-right" evidence="4">
        <dbReference type="Rhea" id="RHEA:38572"/>
    </physiologicalReaction>
</comment>